<proteinExistence type="predicted"/>
<evidence type="ECO:0000256" key="1">
    <source>
        <dbReference type="SAM" id="Coils"/>
    </source>
</evidence>
<feature type="compositionally biased region" description="Polar residues" evidence="2">
    <location>
        <begin position="296"/>
        <end position="307"/>
    </location>
</feature>
<feature type="coiled-coil region" evidence="1">
    <location>
        <begin position="214"/>
        <end position="282"/>
    </location>
</feature>
<comment type="caution">
    <text evidence="3">The sequence shown here is derived from an EMBL/GenBank/DDBJ whole genome shotgun (WGS) entry which is preliminary data.</text>
</comment>
<dbReference type="Proteomes" id="UP000531561">
    <property type="component" value="Unassembled WGS sequence"/>
</dbReference>
<feature type="compositionally biased region" description="Basic and acidic residues" evidence="2">
    <location>
        <begin position="339"/>
        <end position="352"/>
    </location>
</feature>
<keyword evidence="4" id="KW-1185">Reference proteome</keyword>
<dbReference type="EMBL" id="JABFCT010000010">
    <property type="protein sequence ID" value="KAF5872409.1"/>
    <property type="molecule type" value="Genomic_DNA"/>
</dbReference>
<evidence type="ECO:0000313" key="3">
    <source>
        <dbReference type="EMBL" id="KAF5872409.1"/>
    </source>
</evidence>
<feature type="region of interest" description="Disordered" evidence="2">
    <location>
        <begin position="296"/>
        <end position="395"/>
    </location>
</feature>
<dbReference type="OrthoDB" id="3552983at2759"/>
<keyword evidence="1" id="KW-0175">Coiled coil</keyword>
<dbReference type="AlphaFoldDB" id="A0A8H6ARQ3"/>
<protein>
    <submittedName>
        <fullName evidence="3">Uncharacterized protein</fullName>
    </submittedName>
</protein>
<gene>
    <name evidence="3" type="ORF">Bfra_005768</name>
</gene>
<accession>A0A8H6ARQ3</accession>
<feature type="compositionally biased region" description="Polar residues" evidence="2">
    <location>
        <begin position="316"/>
        <end position="327"/>
    </location>
</feature>
<name>A0A8H6ARQ3_9HELO</name>
<dbReference type="GeneID" id="59259837"/>
<evidence type="ECO:0000313" key="4">
    <source>
        <dbReference type="Proteomes" id="UP000531561"/>
    </source>
</evidence>
<organism evidence="3 4">
    <name type="scientific">Botrytis fragariae</name>
    <dbReference type="NCBI Taxonomy" id="1964551"/>
    <lineage>
        <taxon>Eukaryota</taxon>
        <taxon>Fungi</taxon>
        <taxon>Dikarya</taxon>
        <taxon>Ascomycota</taxon>
        <taxon>Pezizomycotina</taxon>
        <taxon>Leotiomycetes</taxon>
        <taxon>Helotiales</taxon>
        <taxon>Sclerotiniaceae</taxon>
        <taxon>Botrytis</taxon>
    </lineage>
</organism>
<dbReference type="RefSeq" id="XP_037191355.1">
    <property type="nucleotide sequence ID" value="XM_037336145.1"/>
</dbReference>
<evidence type="ECO:0000256" key="2">
    <source>
        <dbReference type="SAM" id="MobiDB-lite"/>
    </source>
</evidence>
<sequence>MDADMTKSFGCSLPVAPDSDTFYQIHPNFYSSRFSTSISGPQFQDPLHIPRQDTLSPEKERKSDRIMKGVIGLNFRPGVDIGNGDKNLTSAPSASASSNHFYGFYWTCCNKIAEKATVLGSMRGMMESAVKGLCKKKNLLAENKCGECGHLVFRDCEKVAECLSTMQVLQEGRFECSRRHLHKVAEAYDIYCIRSCPDHCGCYQHTSESGRKIQQLARRERKVFEREMKVSEREVKVSEEEDRLADMSKYLEGRNSVISLREGSLERAEEELERRKNELLASRSWSEQIEDWAANTSNCAQDGSSYGSYGRKARSDSNGSLQASNALDSRERLRCRRSSHSDRPMRPHDAPNHPRRSSSASHHYRQDSHQPAIRITPPDPNIQSIPGDWGNRYEY</sequence>
<reference evidence="3 4" key="1">
    <citation type="journal article" date="2020" name="Phytopathology">
        <title>A high-quality genome resource of Botrytis fragariae, a new and rapidly spreading fungal pathogen causing strawberry gray mold in the U.S.A.</title>
        <authorList>
            <person name="Wu Y."/>
            <person name="Saski C.A."/>
            <person name="Schnabel G."/>
            <person name="Xiao S."/>
            <person name="Hu M."/>
        </authorList>
    </citation>
    <scope>NUCLEOTIDE SEQUENCE [LARGE SCALE GENOMIC DNA]</scope>
    <source>
        <strain evidence="3 4">BVB16</strain>
    </source>
</reference>